<reference evidence="3 4" key="1">
    <citation type="submission" date="2019-08" db="EMBL/GenBank/DDBJ databases">
        <title>Draft genome sequences of two oriental melons (Cucumis melo L. var makuwa).</title>
        <authorList>
            <person name="Kwon S.-Y."/>
        </authorList>
    </citation>
    <scope>NUCLEOTIDE SEQUENCE [LARGE SCALE GENOMIC DNA]</scope>
    <source>
        <strain evidence="4">cv. Chang Bougi</strain>
        <strain evidence="3">cv. SW 3</strain>
        <tissue evidence="1">Leaf</tissue>
    </source>
</reference>
<gene>
    <name evidence="2" type="ORF">E5676_scaffold120G001960</name>
    <name evidence="1" type="ORF">E6C27_scaffold186G002180</name>
</gene>
<dbReference type="Proteomes" id="UP000321947">
    <property type="component" value="Unassembled WGS sequence"/>
</dbReference>
<evidence type="ECO:0000313" key="2">
    <source>
        <dbReference type="EMBL" id="TYK29074.1"/>
    </source>
</evidence>
<accession>A0A5A7UMU1</accession>
<protein>
    <submittedName>
        <fullName evidence="1">Integrase, catalytic core</fullName>
    </submittedName>
</protein>
<comment type="caution">
    <text evidence="1">The sequence shown here is derived from an EMBL/GenBank/DDBJ whole genome shotgun (WGS) entry which is preliminary data.</text>
</comment>
<dbReference type="CDD" id="cd09272">
    <property type="entry name" value="RNase_HI_RT_Ty1"/>
    <property type="match status" value="1"/>
</dbReference>
<dbReference type="OrthoDB" id="411615at2759"/>
<organism evidence="1 3">
    <name type="scientific">Cucumis melo var. makuwa</name>
    <name type="common">Oriental melon</name>
    <dbReference type="NCBI Taxonomy" id="1194695"/>
    <lineage>
        <taxon>Eukaryota</taxon>
        <taxon>Viridiplantae</taxon>
        <taxon>Streptophyta</taxon>
        <taxon>Embryophyta</taxon>
        <taxon>Tracheophyta</taxon>
        <taxon>Spermatophyta</taxon>
        <taxon>Magnoliopsida</taxon>
        <taxon>eudicotyledons</taxon>
        <taxon>Gunneridae</taxon>
        <taxon>Pentapetalae</taxon>
        <taxon>rosids</taxon>
        <taxon>fabids</taxon>
        <taxon>Cucurbitales</taxon>
        <taxon>Cucurbitaceae</taxon>
        <taxon>Benincaseae</taxon>
        <taxon>Cucumis</taxon>
    </lineage>
</organism>
<name>A0A5A7UMU1_CUCMM</name>
<evidence type="ECO:0000313" key="4">
    <source>
        <dbReference type="Proteomes" id="UP000321947"/>
    </source>
</evidence>
<evidence type="ECO:0000313" key="3">
    <source>
        <dbReference type="Proteomes" id="UP000321393"/>
    </source>
</evidence>
<dbReference type="EMBL" id="SSTE01007511">
    <property type="protein sequence ID" value="KAA0056450.1"/>
    <property type="molecule type" value="Genomic_DNA"/>
</dbReference>
<dbReference type="EMBL" id="SSTD01001877">
    <property type="protein sequence ID" value="TYK29074.1"/>
    <property type="molecule type" value="Genomic_DNA"/>
</dbReference>
<dbReference type="Proteomes" id="UP000321393">
    <property type="component" value="Unassembled WGS sequence"/>
</dbReference>
<sequence length="189" mass="21787">MSLTETLTIIYDGEIEDPLTFKKAMEDVDKDEWIKSIDLELESEFNSIRDLVDQLDGLKPIDCKWGTDGKVQTLKARLVAKSYIEVEGVDYEETFSPIAMRPSTCNNQKNQRFRLREKGYTDSDFQTNRVSRKSTLGLVFTFNEEAVVWRSIKQECIVDSTMKAEYVITYEAAKKAIWLGIFLTDLEVV</sequence>
<proteinExistence type="predicted"/>
<evidence type="ECO:0000313" key="1">
    <source>
        <dbReference type="EMBL" id="KAA0056450.1"/>
    </source>
</evidence>
<dbReference type="AlphaFoldDB" id="A0A5A7UMU1"/>